<dbReference type="InterPro" id="IPR023696">
    <property type="entry name" value="Ureohydrolase_dom_sf"/>
</dbReference>
<keyword evidence="5" id="KW-1185">Reference proteome</keyword>
<dbReference type="SUPFAM" id="SSF52768">
    <property type="entry name" value="Arginase/deacetylase"/>
    <property type="match status" value="1"/>
</dbReference>
<dbReference type="PANTHER" id="PTHR11358:SF26">
    <property type="entry name" value="GUANIDINO ACID HYDROLASE, MITOCHONDRIAL"/>
    <property type="match status" value="1"/>
</dbReference>
<evidence type="ECO:0000313" key="4">
    <source>
        <dbReference type="EMBL" id="MEA9356301.1"/>
    </source>
</evidence>
<evidence type="ECO:0000256" key="3">
    <source>
        <dbReference type="PROSITE-ProRule" id="PRU00742"/>
    </source>
</evidence>
<organism evidence="4 5">
    <name type="scientific">Bacteriovorax antarcticus</name>
    <dbReference type="NCBI Taxonomy" id="3088717"/>
    <lineage>
        <taxon>Bacteria</taxon>
        <taxon>Pseudomonadati</taxon>
        <taxon>Bdellovibrionota</taxon>
        <taxon>Bacteriovoracia</taxon>
        <taxon>Bacteriovoracales</taxon>
        <taxon>Bacteriovoracaceae</taxon>
        <taxon>Bacteriovorax</taxon>
    </lineage>
</organism>
<comment type="caution">
    <text evidence="4">The sequence shown here is derived from an EMBL/GenBank/DDBJ whole genome shotgun (WGS) entry which is preliminary data.</text>
</comment>
<protein>
    <submittedName>
        <fullName evidence="4">Arginase family protein</fullName>
    </submittedName>
</protein>
<accession>A0ABU5VTC0</accession>
<dbReference type="EMBL" id="JAYGJQ010000001">
    <property type="protein sequence ID" value="MEA9356301.1"/>
    <property type="molecule type" value="Genomic_DNA"/>
</dbReference>
<dbReference type="PROSITE" id="PS51409">
    <property type="entry name" value="ARGINASE_2"/>
    <property type="match status" value="1"/>
</dbReference>
<sequence length="375" mass="41753">MSTSQSRNEFISKLKHYLVPAGEGVFTVHTASDKRESLQKKMYGADAVAQKRVREVWEQSLTTTLPQSKCVIFGIASDAGGGIQRGANWGPLFLRETLINSKDELNAYDVGDVRVIPHLLHDKYLNEETIKKCRKALYQSENINLPVSPLSIAYDFATGFHEQFPSKTIFMIGGDHSVSYPMVRAYLEAKKAQGKKVALVHFDAHTDLMEERLGIDLCFGTWTSQVIPYLESPKHLVQIGIRASGKERDHWEKKFGHTQIWAQEVFDRGANAVADQIVAELKALDVEEIYISFDIDVLDQEYAGATGTPETGGLSPHEPMLIMQTLFENFRISGADMVEIAPQVKSAAIKQIEPETTLMVASSLSTFLIQAMGSK</sequence>
<dbReference type="Proteomes" id="UP001302274">
    <property type="component" value="Unassembled WGS sequence"/>
</dbReference>
<dbReference type="InterPro" id="IPR006035">
    <property type="entry name" value="Ureohydrolase"/>
</dbReference>
<dbReference type="RefSeq" id="WP_323575992.1">
    <property type="nucleotide sequence ID" value="NZ_JAYGJQ010000001.1"/>
</dbReference>
<keyword evidence="2" id="KW-0378">Hydrolase</keyword>
<dbReference type="Gene3D" id="3.40.800.10">
    <property type="entry name" value="Ureohydrolase domain"/>
    <property type="match status" value="1"/>
</dbReference>
<gene>
    <name evidence="4" type="ORF">SHI21_08815</name>
</gene>
<keyword evidence="1" id="KW-0479">Metal-binding</keyword>
<evidence type="ECO:0000313" key="5">
    <source>
        <dbReference type="Proteomes" id="UP001302274"/>
    </source>
</evidence>
<evidence type="ECO:0000256" key="2">
    <source>
        <dbReference type="ARBA" id="ARBA00022801"/>
    </source>
</evidence>
<dbReference type="Pfam" id="PF00491">
    <property type="entry name" value="Arginase"/>
    <property type="match status" value="1"/>
</dbReference>
<comment type="similarity">
    <text evidence="3">Belongs to the arginase family.</text>
</comment>
<name>A0ABU5VTC0_9BACT</name>
<reference evidence="4 5" key="1">
    <citation type="submission" date="2023-11" db="EMBL/GenBank/DDBJ databases">
        <title>A Novel Polar Bacteriovorax (B. antarcticus) Isolated from the Biocrust in Antarctica.</title>
        <authorList>
            <person name="Mun W."/>
            <person name="Choi S.Y."/>
            <person name="Mitchell R.J."/>
        </authorList>
    </citation>
    <scope>NUCLEOTIDE SEQUENCE [LARGE SCALE GENOMIC DNA]</scope>
    <source>
        <strain evidence="4 5">PP10</strain>
    </source>
</reference>
<dbReference type="PANTHER" id="PTHR11358">
    <property type="entry name" value="ARGINASE/AGMATINASE"/>
    <property type="match status" value="1"/>
</dbReference>
<dbReference type="PRINTS" id="PR00116">
    <property type="entry name" value="ARGINASE"/>
</dbReference>
<evidence type="ECO:0000256" key="1">
    <source>
        <dbReference type="ARBA" id="ARBA00022723"/>
    </source>
</evidence>
<proteinExistence type="inferred from homology"/>